<dbReference type="InterPro" id="IPR042109">
    <property type="entry name" value="Adenylosuccinate_synth_dom1"/>
</dbReference>
<feature type="binding site" evidence="8">
    <location>
        <begin position="332"/>
        <end position="338"/>
    </location>
    <ligand>
        <name>substrate</name>
    </ligand>
</feature>
<feature type="binding site" evidence="8">
    <location>
        <begin position="73"/>
        <end position="75"/>
    </location>
    <ligand>
        <name>GTP</name>
        <dbReference type="ChEBI" id="CHEBI:37565"/>
    </ligand>
</feature>
<feature type="binding site" evidence="8">
    <location>
        <position position="46"/>
    </location>
    <ligand>
        <name>Mg(2+)</name>
        <dbReference type="ChEBI" id="CHEBI:18420"/>
    </ligand>
</feature>
<comment type="catalytic activity">
    <reaction evidence="8 10">
        <text>IMP + L-aspartate + GTP = N(6)-(1,2-dicarboxyethyl)-AMP + GDP + phosphate + 2 H(+)</text>
        <dbReference type="Rhea" id="RHEA:15753"/>
        <dbReference type="ChEBI" id="CHEBI:15378"/>
        <dbReference type="ChEBI" id="CHEBI:29991"/>
        <dbReference type="ChEBI" id="CHEBI:37565"/>
        <dbReference type="ChEBI" id="CHEBI:43474"/>
        <dbReference type="ChEBI" id="CHEBI:57567"/>
        <dbReference type="ChEBI" id="CHEBI:58053"/>
        <dbReference type="ChEBI" id="CHEBI:58189"/>
        <dbReference type="EC" id="6.3.4.4"/>
    </reaction>
</comment>
<feature type="binding site" evidence="8">
    <location>
        <position position="338"/>
    </location>
    <ligand>
        <name>GTP</name>
        <dbReference type="ChEBI" id="CHEBI:37565"/>
    </ligand>
</feature>
<proteinExistence type="inferred from homology"/>
<dbReference type="FunFam" id="1.10.300.10:FF:000001">
    <property type="entry name" value="Adenylosuccinate synthetase"/>
    <property type="match status" value="1"/>
</dbReference>
<name>A0A0K8QKR3_9GAMM</name>
<feature type="active site" description="Proton acceptor" evidence="8">
    <location>
        <position position="46"/>
    </location>
</feature>
<comment type="subcellular location">
    <subcellularLocation>
        <location evidence="8">Cytoplasm</location>
    </subcellularLocation>
</comment>
<dbReference type="NCBIfam" id="NF002223">
    <property type="entry name" value="PRK01117.1"/>
    <property type="match status" value="1"/>
</dbReference>
<dbReference type="UniPathway" id="UPA00075">
    <property type="reaction ID" value="UER00335"/>
</dbReference>
<comment type="similarity">
    <text evidence="8 10">Belongs to the adenylosuccinate synthetase family.</text>
</comment>
<dbReference type="Gene3D" id="3.40.440.10">
    <property type="entry name" value="Adenylosuccinate Synthetase, subunit A, domain 1"/>
    <property type="match status" value="1"/>
</dbReference>
<evidence type="ECO:0000313" key="12">
    <source>
        <dbReference type="Proteomes" id="UP000253740"/>
    </source>
</evidence>
<dbReference type="Pfam" id="PF00709">
    <property type="entry name" value="Adenylsucc_synt"/>
    <property type="match status" value="1"/>
</dbReference>
<feature type="binding site" evidence="8">
    <location>
        <begin position="364"/>
        <end position="366"/>
    </location>
    <ligand>
        <name>GTP</name>
        <dbReference type="ChEBI" id="CHEBI:37565"/>
    </ligand>
</feature>
<feature type="binding site" evidence="8">
    <location>
        <begin position="446"/>
        <end position="448"/>
    </location>
    <ligand>
        <name>GTP</name>
        <dbReference type="ChEBI" id="CHEBI:37565"/>
    </ligand>
</feature>
<keyword evidence="12" id="KW-1185">Reference proteome</keyword>
<dbReference type="SMART" id="SM00788">
    <property type="entry name" value="Adenylsucc_synt"/>
    <property type="match status" value="1"/>
</dbReference>
<feature type="binding site" evidence="8">
    <location>
        <position position="73"/>
    </location>
    <ligand>
        <name>Mg(2+)</name>
        <dbReference type="ChEBI" id="CHEBI:18420"/>
    </ligand>
</feature>
<feature type="binding site" description="in other chain" evidence="8">
    <location>
        <position position="336"/>
    </location>
    <ligand>
        <name>IMP</name>
        <dbReference type="ChEBI" id="CHEBI:58053"/>
        <note>ligand shared between dimeric partners</note>
    </ligand>
</feature>
<keyword evidence="3 8" id="KW-0479">Metal-binding</keyword>
<dbReference type="HAMAP" id="MF_00011">
    <property type="entry name" value="Adenylosucc_synth"/>
    <property type="match status" value="1"/>
</dbReference>
<keyword evidence="7 8" id="KW-0342">GTP-binding</keyword>
<dbReference type="GO" id="GO:0044208">
    <property type="term" value="P:'de novo' AMP biosynthetic process"/>
    <property type="evidence" value="ECO:0007669"/>
    <property type="project" value="UniProtKB-UniRule"/>
</dbReference>
<dbReference type="PROSITE" id="PS01266">
    <property type="entry name" value="ADENYLOSUCCIN_SYN_1"/>
    <property type="match status" value="1"/>
</dbReference>
<evidence type="ECO:0000256" key="6">
    <source>
        <dbReference type="ARBA" id="ARBA00022842"/>
    </source>
</evidence>
<dbReference type="GO" id="GO:0046040">
    <property type="term" value="P:IMP metabolic process"/>
    <property type="evidence" value="ECO:0007669"/>
    <property type="project" value="TreeGrafter"/>
</dbReference>
<reference evidence="11" key="1">
    <citation type="submission" date="2015-08" db="EMBL/GenBank/DDBJ databases">
        <title>Complete DNA Sequence of Pseudomonas syringae pv. actinidiae, the Causal Agent of Kiwifruit Canker Disease.</title>
        <authorList>
            <person name="Rikkerink E.H.A."/>
            <person name="Fineran P.C."/>
        </authorList>
    </citation>
    <scope>NUCLEOTIDE SEQUENCE</scope>
    <source>
        <strain evidence="11">SkMP5</strain>
    </source>
</reference>
<dbReference type="Gene3D" id="1.10.300.10">
    <property type="entry name" value="Adenylosuccinate Synthetase, subunit A, domain 2"/>
    <property type="match status" value="1"/>
</dbReference>
<dbReference type="EC" id="6.3.4.4" evidence="8 10"/>
<keyword evidence="4 8" id="KW-0547">Nucleotide-binding</keyword>
<dbReference type="GO" id="GO:0000287">
    <property type="term" value="F:magnesium ion binding"/>
    <property type="evidence" value="ECO:0007669"/>
    <property type="project" value="UniProtKB-UniRule"/>
</dbReference>
<sequence length="462" mass="49562">MDGRAGATPQGRVEAVFRQASSRDEATSGENIMGKSVVILGAQWGDEGKGKIVDLLTERVGAVARFQGGHNAGHTLVIGGKKTVLHLIPSGILRPGVQCLIGNGVVLSPAALKQEIEELEGQGVEVRSRLKISPATPLIMPYHIALDQAREKASGAKAIGTTGRGIGPAYEDKAARRGVRVADLMYPHELPEKLREVLDYHNFVLTHWLKAEPVDYEKTLDEALAYGEYLNPMIADVATLLHEARQTGQHILYEGAQGALLDVDHGTYPYVTSSNTTVGGALAGTGVGACDIDYVLGICKAYATRVGGGPFPTELDDEMGELLRKRGAEFGASTGRPRRCGWIDLVALKRAVQINAISGLAITKLDVLDGLPSIKVCIAYEYRGKRRELAPLDAAGWAECKPVYLEFPGWEEPTSGVRDWNKLPAAARAYLRAVEELSGCPLAIVATGADRDDTIVLHDPFA</sequence>
<dbReference type="Gene3D" id="3.90.170.10">
    <property type="entry name" value="Adenylosuccinate Synthetase, subunit A, domain 3"/>
    <property type="match status" value="1"/>
</dbReference>
<accession>A0A0K8QKR3</accession>
<comment type="cofactor">
    <cofactor evidence="8">
        <name>Mg(2+)</name>
        <dbReference type="ChEBI" id="CHEBI:18420"/>
    </cofactor>
    <text evidence="8">Binds 1 Mg(2+) ion per subunit.</text>
</comment>
<dbReference type="Proteomes" id="UP000253740">
    <property type="component" value="Unassembled WGS sequence"/>
</dbReference>
<evidence type="ECO:0000256" key="3">
    <source>
        <dbReference type="ARBA" id="ARBA00022723"/>
    </source>
</evidence>
<dbReference type="InterPro" id="IPR018220">
    <property type="entry name" value="Adenylosuccin_syn_GTP-bd"/>
</dbReference>
<dbReference type="InterPro" id="IPR033128">
    <property type="entry name" value="Adenylosuccin_syn_Lys_AS"/>
</dbReference>
<feature type="binding site" evidence="8">
    <location>
        <begin position="45"/>
        <end position="51"/>
    </location>
    <ligand>
        <name>GTP</name>
        <dbReference type="ChEBI" id="CHEBI:37565"/>
    </ligand>
</feature>
<evidence type="ECO:0000256" key="9">
    <source>
        <dbReference type="PROSITE-ProRule" id="PRU10134"/>
    </source>
</evidence>
<keyword evidence="2 8" id="KW-0436">Ligase</keyword>
<dbReference type="InterPro" id="IPR001114">
    <property type="entry name" value="Adenylosuccinate_synthetase"/>
</dbReference>
<evidence type="ECO:0000313" key="11">
    <source>
        <dbReference type="EMBL" id="GAP65424.1"/>
    </source>
</evidence>
<organism evidence="11">
    <name type="scientific">Mizugakiibacter sediminis</name>
    <dbReference type="NCBI Taxonomy" id="1475481"/>
    <lineage>
        <taxon>Bacteria</taxon>
        <taxon>Pseudomonadati</taxon>
        <taxon>Pseudomonadota</taxon>
        <taxon>Gammaproteobacteria</taxon>
        <taxon>Lysobacterales</taxon>
        <taxon>Rhodanobacteraceae</taxon>
        <taxon>Mizugakiibacter</taxon>
    </lineage>
</organism>
<feature type="active site" description="Proton donor" evidence="8">
    <location>
        <position position="74"/>
    </location>
</feature>
<dbReference type="PANTHER" id="PTHR11846:SF0">
    <property type="entry name" value="ADENYLOSUCCINATE SYNTHETASE"/>
    <property type="match status" value="1"/>
</dbReference>
<evidence type="ECO:0000256" key="10">
    <source>
        <dbReference type="RuleBase" id="RU000520"/>
    </source>
</evidence>
<dbReference type="SUPFAM" id="SSF52540">
    <property type="entry name" value="P-loop containing nucleoside triphosphate hydrolases"/>
    <property type="match status" value="1"/>
</dbReference>
<dbReference type="CDD" id="cd03108">
    <property type="entry name" value="AdSS"/>
    <property type="match status" value="1"/>
</dbReference>
<keyword evidence="5 8" id="KW-0658">Purine biosynthesis</keyword>
<dbReference type="FunFam" id="3.90.170.10:FF:000001">
    <property type="entry name" value="Adenylosuccinate synthetase"/>
    <property type="match status" value="1"/>
</dbReference>
<feature type="binding site" description="in other chain" evidence="8">
    <location>
        <position position="257"/>
    </location>
    <ligand>
        <name>IMP</name>
        <dbReference type="ChEBI" id="CHEBI:58053"/>
        <note>ligand shared between dimeric partners</note>
    </ligand>
</feature>
<feature type="binding site" evidence="8">
    <location>
        <position position="176"/>
    </location>
    <ligand>
        <name>IMP</name>
        <dbReference type="ChEBI" id="CHEBI:58053"/>
        <note>ligand shared between dimeric partners</note>
    </ligand>
</feature>
<dbReference type="PROSITE" id="PS00513">
    <property type="entry name" value="ADENYLOSUCCIN_SYN_2"/>
    <property type="match status" value="1"/>
</dbReference>
<dbReference type="InterPro" id="IPR027417">
    <property type="entry name" value="P-loop_NTPase"/>
</dbReference>
<dbReference type="EMBL" id="DF970160">
    <property type="protein sequence ID" value="GAP65424.1"/>
    <property type="molecule type" value="Genomic_DNA"/>
</dbReference>
<feature type="binding site" description="in other chain" evidence="8">
    <location>
        <begin position="46"/>
        <end position="49"/>
    </location>
    <ligand>
        <name>IMP</name>
        <dbReference type="ChEBI" id="CHEBI:58053"/>
        <note>ligand shared between dimeric partners</note>
    </ligand>
</feature>
<dbReference type="AlphaFoldDB" id="A0A0K8QKR3"/>
<protein>
    <recommendedName>
        <fullName evidence="8 10">Adenylosuccinate synthetase</fullName>
        <shortName evidence="8">AMPSase</shortName>
        <shortName evidence="8">AdSS</shortName>
        <ecNumber evidence="8 10">6.3.4.4</ecNumber>
    </recommendedName>
    <alternativeName>
        <fullName evidence="8">IMP--aspartate ligase</fullName>
    </alternativeName>
</protein>
<evidence type="ECO:0000256" key="1">
    <source>
        <dbReference type="ARBA" id="ARBA00011738"/>
    </source>
</evidence>
<keyword evidence="8" id="KW-0963">Cytoplasm</keyword>
<feature type="binding site" description="in other chain" evidence="8">
    <location>
        <position position="272"/>
    </location>
    <ligand>
        <name>IMP</name>
        <dbReference type="ChEBI" id="CHEBI:58053"/>
        <note>ligand shared between dimeric partners</note>
    </ligand>
</feature>
<dbReference type="GO" id="GO:0005525">
    <property type="term" value="F:GTP binding"/>
    <property type="evidence" value="ECO:0007669"/>
    <property type="project" value="UniProtKB-UniRule"/>
</dbReference>
<gene>
    <name evidence="8" type="primary">purA</name>
    <name evidence="11" type="ORF">MBSD_n0713</name>
</gene>
<evidence type="ECO:0000256" key="7">
    <source>
        <dbReference type="ARBA" id="ARBA00023134"/>
    </source>
</evidence>
<dbReference type="GO" id="GO:0004019">
    <property type="term" value="F:adenylosuccinate synthase activity"/>
    <property type="evidence" value="ECO:0007669"/>
    <property type="project" value="UniProtKB-UniRule"/>
</dbReference>
<evidence type="ECO:0000256" key="5">
    <source>
        <dbReference type="ARBA" id="ARBA00022755"/>
    </source>
</evidence>
<comment type="function">
    <text evidence="8">Plays an important role in the de novo pathway of purine nucleotide biosynthesis. Catalyzes the first committed step in the biosynthesis of AMP from IMP.</text>
</comment>
<evidence type="ECO:0000256" key="4">
    <source>
        <dbReference type="ARBA" id="ARBA00022741"/>
    </source>
</evidence>
<dbReference type="NCBIfam" id="TIGR00184">
    <property type="entry name" value="purA"/>
    <property type="match status" value="1"/>
</dbReference>
<dbReference type="GO" id="GO:0005737">
    <property type="term" value="C:cytoplasm"/>
    <property type="evidence" value="ECO:0007669"/>
    <property type="project" value="UniProtKB-SubCell"/>
</dbReference>
<feature type="binding site" description="in other chain" evidence="8">
    <location>
        <position position="162"/>
    </location>
    <ligand>
        <name>IMP</name>
        <dbReference type="ChEBI" id="CHEBI:58053"/>
        <note>ligand shared between dimeric partners</note>
    </ligand>
</feature>
<comment type="pathway">
    <text evidence="8 10">Purine metabolism; AMP biosynthesis via de novo pathway; AMP from IMP: step 1/2.</text>
</comment>
<dbReference type="PANTHER" id="PTHR11846">
    <property type="entry name" value="ADENYLOSUCCINATE SYNTHETASE"/>
    <property type="match status" value="1"/>
</dbReference>
<feature type="binding site" description="in other chain" evidence="8">
    <location>
        <begin position="71"/>
        <end position="74"/>
    </location>
    <ligand>
        <name>IMP</name>
        <dbReference type="ChEBI" id="CHEBI:58053"/>
        <note>ligand shared between dimeric partners</note>
    </ligand>
</feature>
<dbReference type="InterPro" id="IPR042111">
    <property type="entry name" value="Adenylosuccinate_synth_dom3"/>
</dbReference>
<evidence type="ECO:0000256" key="2">
    <source>
        <dbReference type="ARBA" id="ARBA00022598"/>
    </source>
</evidence>
<dbReference type="STRING" id="1475481.GCA_000953855_00723"/>
<comment type="subunit">
    <text evidence="1 8">Homodimer.</text>
</comment>
<keyword evidence="6 8" id="KW-0460">Magnesium</keyword>
<feature type="active site" evidence="9">
    <location>
        <position position="173"/>
    </location>
</feature>
<evidence type="ECO:0000256" key="8">
    <source>
        <dbReference type="HAMAP-Rule" id="MF_00011"/>
    </source>
</evidence>
<dbReference type="InterPro" id="IPR042110">
    <property type="entry name" value="Adenylosuccinate_synth_dom2"/>
</dbReference>